<protein>
    <submittedName>
        <fullName evidence="3">Sulfatase-like hydrolase/transferase</fullName>
    </submittedName>
</protein>
<dbReference type="GO" id="GO:0005886">
    <property type="term" value="C:plasma membrane"/>
    <property type="evidence" value="ECO:0007669"/>
    <property type="project" value="UniProtKB-SubCell"/>
</dbReference>
<evidence type="ECO:0000313" key="4">
    <source>
        <dbReference type="Proteomes" id="UP000027121"/>
    </source>
</evidence>
<accession>A0AAP0SBQ2</accession>
<dbReference type="RefSeq" id="WP_036997100.1">
    <property type="nucleotide sequence ID" value="NZ_CP071706.1"/>
</dbReference>
<dbReference type="AlphaFoldDB" id="A0AAP0SBQ2"/>
<dbReference type="Pfam" id="PF00884">
    <property type="entry name" value="Sulfatase"/>
    <property type="match status" value="1"/>
</dbReference>
<dbReference type="GO" id="GO:0009244">
    <property type="term" value="P:lipopolysaccharide core region biosynthetic process"/>
    <property type="evidence" value="ECO:0007669"/>
    <property type="project" value="TreeGrafter"/>
</dbReference>
<dbReference type="InterPro" id="IPR017850">
    <property type="entry name" value="Alkaline_phosphatase_core_sf"/>
</dbReference>
<dbReference type="SUPFAM" id="SSF53649">
    <property type="entry name" value="Alkaline phosphatase-like"/>
    <property type="match status" value="1"/>
</dbReference>
<dbReference type="InterPro" id="IPR040423">
    <property type="entry name" value="PEA_transferase"/>
</dbReference>
<dbReference type="PANTHER" id="PTHR30443:SF2">
    <property type="entry name" value="PHOSPHOETHANOLAMINE TRANSFERASE EPTC"/>
    <property type="match status" value="1"/>
</dbReference>
<keyword evidence="1" id="KW-0812">Transmembrane</keyword>
<keyword evidence="1" id="KW-0472">Membrane</keyword>
<evidence type="ECO:0000313" key="3">
    <source>
        <dbReference type="EMBL" id="KDN97100.1"/>
    </source>
</evidence>
<keyword evidence="4" id="KW-1185">Reference proteome</keyword>
<reference evidence="3 4" key="1">
    <citation type="journal article" date="2014" name="Genome Announc.">
        <title>Genome Sequence of Pseudomonas sp. Strain P482, a Tomato Rhizosphere Isolate with Broad-Spectrum Antimicrobial Activity.</title>
        <authorList>
            <person name="Krzyzanowska D.M."/>
            <person name="Ossowicki A."/>
            <person name="Jafra S."/>
        </authorList>
    </citation>
    <scope>NUCLEOTIDE SEQUENCE [LARGE SCALE GENOMIC DNA]</scope>
    <source>
        <strain evidence="3 4">P482</strain>
    </source>
</reference>
<dbReference type="Proteomes" id="UP000027121">
    <property type="component" value="Chromosome"/>
</dbReference>
<feature type="transmembrane region" description="Helical" evidence="1">
    <location>
        <begin position="110"/>
        <end position="127"/>
    </location>
</feature>
<dbReference type="Gene3D" id="3.40.720.10">
    <property type="entry name" value="Alkaline Phosphatase, subunit A"/>
    <property type="match status" value="1"/>
</dbReference>
<feature type="transmembrane region" description="Helical" evidence="1">
    <location>
        <begin position="34"/>
        <end position="51"/>
    </location>
</feature>
<reference evidence="3 4" key="2">
    <citation type="journal article" date="2016" name="Front. Microbiol.">
        <title>When Genome-Based Approach Meets the 'Old but Good': Revealing Genes Involved in the Antibacterial Activity of Pseudomonas sp. P482 against Soft Rot Pathogens.</title>
        <authorList>
            <person name="Krzyzanowska D.M."/>
            <person name="Ossowicki A."/>
            <person name="Rajewska M."/>
            <person name="Maciag T."/>
            <person name="Jablonska M."/>
            <person name="Obuchowski M."/>
            <person name="Heeb S."/>
            <person name="Jafra S."/>
        </authorList>
    </citation>
    <scope>NUCLEOTIDE SEQUENCE [LARGE SCALE GENOMIC DNA]</scope>
    <source>
        <strain evidence="3 4">P482</strain>
    </source>
</reference>
<feature type="transmembrane region" description="Helical" evidence="1">
    <location>
        <begin position="139"/>
        <end position="159"/>
    </location>
</feature>
<feature type="transmembrane region" description="Helical" evidence="1">
    <location>
        <begin position="84"/>
        <end position="103"/>
    </location>
</feature>
<evidence type="ECO:0000259" key="2">
    <source>
        <dbReference type="Pfam" id="PF00884"/>
    </source>
</evidence>
<dbReference type="PANTHER" id="PTHR30443">
    <property type="entry name" value="INNER MEMBRANE PROTEIN"/>
    <property type="match status" value="1"/>
</dbReference>
<organism evidence="3 4">
    <name type="scientific">Pseudomonas donghuensis</name>
    <dbReference type="NCBI Taxonomy" id="1163398"/>
    <lineage>
        <taxon>Bacteria</taxon>
        <taxon>Pseudomonadati</taxon>
        <taxon>Pseudomonadota</taxon>
        <taxon>Gammaproteobacteria</taxon>
        <taxon>Pseudomonadales</taxon>
        <taxon>Pseudomonadaceae</taxon>
        <taxon>Pseudomonas</taxon>
    </lineage>
</organism>
<dbReference type="GeneID" id="98283588"/>
<sequence>MHRYFKELLLALYLLSNYPYYLERFEAIGLNPALLLYAGVLVLLVLALLLSANIRQGWLRWGFAGVFSASAVFFDAYTRITADYLTYSGFISMVYSGGFIGEAIEQYHSVILRVLGSSLLLLLGLGLKPRHSVPGPGALPWVAPLLGIALLTAILFVRAGEGARGLPIMYTPLAYSNLMLYESLHDSVGPREPVTLARSGPALARDIVLIIDESVSGNYLDLNTAHGVRSQLNQARPGVSIFNYGYAASIANCSSDTNVTLRYGGTRDDYLRINSTLPSIWQYAKVAGLGTVYIDAQRTGGNLQNLMNAAEKRDIDQFIQFDSTPVRDRDMAAVVKLGELLGDGKPQLIVINKVGVHFPVHDKYPDDFLTYRPALPRGQYTDITDTGRRDGFSGQPEDWVLYRNSYMNSLLWNVGEFFNRLFANADLSQAVLIYTSDHGQDLHERGNPGLNTHCDSNPVEEEGLVPLVVIQGQGLQTLDWQAHLASNKDRSSHYNIFPTLLQLLGYDPAGIAPIYGRSLVVPTKDDFSFNTRFNARLGAKPVFRRIDLSQVVVPQGGPVATQAQMPVGQAD</sequence>
<evidence type="ECO:0000256" key="1">
    <source>
        <dbReference type="SAM" id="Phobius"/>
    </source>
</evidence>
<gene>
    <name evidence="3" type="ORF">BV82_5100</name>
</gene>
<feature type="transmembrane region" description="Helical" evidence="1">
    <location>
        <begin position="58"/>
        <end position="78"/>
    </location>
</feature>
<dbReference type="GO" id="GO:0016787">
    <property type="term" value="F:hydrolase activity"/>
    <property type="evidence" value="ECO:0007669"/>
    <property type="project" value="UniProtKB-KW"/>
</dbReference>
<keyword evidence="3" id="KW-0378">Hydrolase</keyword>
<dbReference type="EMBL" id="CP071706">
    <property type="protein sequence ID" value="KDN97100.1"/>
    <property type="molecule type" value="Genomic_DNA"/>
</dbReference>
<name>A0AAP0SBQ2_9PSED</name>
<dbReference type="InterPro" id="IPR000917">
    <property type="entry name" value="Sulfatase_N"/>
</dbReference>
<dbReference type="GO" id="GO:0016776">
    <property type="term" value="F:phosphotransferase activity, phosphate group as acceptor"/>
    <property type="evidence" value="ECO:0007669"/>
    <property type="project" value="TreeGrafter"/>
</dbReference>
<feature type="domain" description="Sulfatase N-terminal" evidence="2">
    <location>
        <begin position="206"/>
        <end position="506"/>
    </location>
</feature>
<proteinExistence type="predicted"/>
<keyword evidence="1" id="KW-1133">Transmembrane helix</keyword>
<dbReference type="KEGG" id="pdw:BV82_5100"/>